<protein>
    <submittedName>
        <fullName evidence="3">Uncharacterized protein</fullName>
    </submittedName>
</protein>
<feature type="transmembrane region" description="Helical" evidence="2">
    <location>
        <begin position="779"/>
        <end position="802"/>
    </location>
</feature>
<evidence type="ECO:0000313" key="3">
    <source>
        <dbReference type="EMBL" id="EFG47347.1"/>
    </source>
</evidence>
<feature type="compositionally biased region" description="Polar residues" evidence="1">
    <location>
        <begin position="133"/>
        <end position="153"/>
    </location>
</feature>
<keyword evidence="2" id="KW-0472">Membrane</keyword>
<feature type="region of interest" description="Disordered" evidence="1">
    <location>
        <begin position="35"/>
        <end position="54"/>
    </location>
</feature>
<feature type="compositionally biased region" description="Polar residues" evidence="1">
    <location>
        <begin position="196"/>
        <end position="213"/>
    </location>
</feature>
<feature type="region of interest" description="Disordered" evidence="1">
    <location>
        <begin position="173"/>
        <end position="225"/>
    </location>
</feature>
<evidence type="ECO:0000313" key="4">
    <source>
        <dbReference type="Proteomes" id="UP000005714"/>
    </source>
</evidence>
<gene>
    <name evidence="3" type="ORF">HMPREF0183_1338</name>
</gene>
<reference evidence="3 4" key="1">
    <citation type="submission" date="2010-04" db="EMBL/GenBank/DDBJ databases">
        <authorList>
            <person name="Qin X."/>
            <person name="Bachman B."/>
            <person name="Battles P."/>
            <person name="Bell A."/>
            <person name="Bess C."/>
            <person name="Bickham C."/>
            <person name="Chaboub L."/>
            <person name="Chen D."/>
            <person name="Coyle M."/>
            <person name="Deiros D.R."/>
            <person name="Dinh H."/>
            <person name="Forbes L."/>
            <person name="Fowler G."/>
            <person name="Francisco L."/>
            <person name="Fu Q."/>
            <person name="Gubbala S."/>
            <person name="Hale W."/>
            <person name="Han Y."/>
            <person name="Hemphill L."/>
            <person name="Highlander S.K."/>
            <person name="Hirani K."/>
            <person name="Hogues M."/>
            <person name="Jackson L."/>
            <person name="Jakkamsetti A."/>
            <person name="Javaid M."/>
            <person name="Jiang H."/>
            <person name="Korchina V."/>
            <person name="Kovar C."/>
            <person name="Lara F."/>
            <person name="Lee S."/>
            <person name="Mata R."/>
            <person name="Mathew T."/>
            <person name="Moen C."/>
            <person name="Morales K."/>
            <person name="Munidasa M."/>
            <person name="Nazareth L."/>
            <person name="Ngo R."/>
            <person name="Nguyen L."/>
            <person name="Okwuonu G."/>
            <person name="Ongeri F."/>
            <person name="Patil S."/>
            <person name="Petrosino J."/>
            <person name="Pham C."/>
            <person name="Pham P."/>
            <person name="Pu L.-L."/>
            <person name="Puazo M."/>
            <person name="Raj R."/>
            <person name="Reid J."/>
            <person name="Rouhana J."/>
            <person name="Saada N."/>
            <person name="Shang Y."/>
            <person name="Simmons D."/>
            <person name="Thornton R."/>
            <person name="Warren J."/>
            <person name="Weissenberger G."/>
            <person name="Zhang J."/>
            <person name="Zhang L."/>
            <person name="Zhou C."/>
            <person name="Zhu D."/>
            <person name="Muzny D."/>
            <person name="Worley K."/>
            <person name="Gibbs R."/>
        </authorList>
    </citation>
    <scope>NUCLEOTIDE SEQUENCE [LARGE SCALE GENOMIC DNA]</scope>
    <source>
        <strain evidence="3 4">ATCC 49030</strain>
    </source>
</reference>
<name>D4YN29_9MICO</name>
<dbReference type="AlphaFoldDB" id="D4YN29"/>
<feature type="region of interest" description="Disordered" evidence="1">
    <location>
        <begin position="477"/>
        <end position="551"/>
    </location>
</feature>
<accession>D4YN29</accession>
<dbReference type="STRING" id="585530.HMPREF0183_1338"/>
<keyword evidence="2" id="KW-0812">Transmembrane</keyword>
<proteinExistence type="predicted"/>
<dbReference type="EMBL" id="ADNU01000039">
    <property type="protein sequence ID" value="EFG47347.1"/>
    <property type="molecule type" value="Genomic_DNA"/>
</dbReference>
<dbReference type="Proteomes" id="UP000005714">
    <property type="component" value="Unassembled WGS sequence"/>
</dbReference>
<feature type="compositionally biased region" description="Basic and acidic residues" evidence="1">
    <location>
        <begin position="759"/>
        <end position="769"/>
    </location>
</feature>
<comment type="caution">
    <text evidence="3">The sequence shown here is derived from an EMBL/GenBank/DDBJ whole genome shotgun (WGS) entry which is preliminary data.</text>
</comment>
<keyword evidence="2" id="KW-1133">Transmembrane helix</keyword>
<feature type="region of interest" description="Disordered" evidence="1">
    <location>
        <begin position="283"/>
        <end position="313"/>
    </location>
</feature>
<organism evidence="3 4">
    <name type="scientific">Brevibacterium mcbrellneri ATCC 49030</name>
    <dbReference type="NCBI Taxonomy" id="585530"/>
    <lineage>
        <taxon>Bacteria</taxon>
        <taxon>Bacillati</taxon>
        <taxon>Actinomycetota</taxon>
        <taxon>Actinomycetes</taxon>
        <taxon>Micrococcales</taxon>
        <taxon>Brevibacteriaceae</taxon>
        <taxon>Brevibacterium</taxon>
    </lineage>
</organism>
<sequence length="807" mass="85243">MLRSPRVPGAIPAVAAAVLALVIMPGHFVEAAPTIVSNERSDTQPADSAKDRKLLDQPSLRVGEDGLTIEAPRGQDKVLPASDVIIGAEYGTFESVIRSHGLTPQDQPVSVSITGAKAVKPNGEKKSGARVDITSSATKHKVSTYSPTSSNPSRAFDVDHEYPLTWELTEVEDLAETPGIEPTPTTSATPEPTPTQSGQSTENASETPSQNATPGAEPTPDPEEPDVSVFCVAVTVSHVRETFQLGNSFPATAPTLTQKTSNLTIAVGKDWKEAAQSITVDCDAKNTPRPSEAGAQMTPLDPAGKADSTTKEPYYEVEKDTSDLGFSFSGDTPLQQFQFNLIDAPEGATAYYRNGTVNPHTKKPVKDEPKPGKKPAIESSEPKEWAGSLELRRNTVSKVRHRSNASRDLFATWKFSKPGVYCVGYGTRSLTKVGAPDEWTDFAGILKFAVGGADPATVDCKTSALDNNAGLRFPITTPYVKDEEPTPGPTGTPTNSATPKVTSTPTKATEATETPEPKDPAAVETRDDATDEATTEGATEGASATPTADPKIKIVRAPSGVKLCPANVEDEQQLRSGNFVFHTADNIKVSNRKGTRSVPAGSTSVISQSATRTAQAGITDFVDPQGSYWATGGAGASAPSFEWNTSGSNDEVEISMRQISGTGDAIVFGPETDGAGLSDGDTGKFAAGESGALTFGFNKVGEYEIELKVGSKGYTMKFAVGDTTDTARSLVTSNILSTCAGSAVQQNLLQPSDDESEQTEAKPHDKNIDQAKGQLGDEWWTISIVGIVLAAILIGFIVMVVLNSRRY</sequence>
<feature type="compositionally biased region" description="Basic and acidic residues" evidence="1">
    <location>
        <begin position="515"/>
        <end position="528"/>
    </location>
</feature>
<feature type="compositionally biased region" description="Low complexity" evidence="1">
    <location>
        <begin position="535"/>
        <end position="548"/>
    </location>
</feature>
<evidence type="ECO:0000256" key="2">
    <source>
        <dbReference type="SAM" id="Phobius"/>
    </source>
</evidence>
<feature type="region of interest" description="Disordered" evidence="1">
    <location>
        <begin position="353"/>
        <end position="384"/>
    </location>
</feature>
<feature type="region of interest" description="Disordered" evidence="1">
    <location>
        <begin position="120"/>
        <end position="156"/>
    </location>
</feature>
<keyword evidence="4" id="KW-1185">Reference proteome</keyword>
<feature type="region of interest" description="Disordered" evidence="1">
    <location>
        <begin position="750"/>
        <end position="769"/>
    </location>
</feature>
<evidence type="ECO:0000256" key="1">
    <source>
        <dbReference type="SAM" id="MobiDB-lite"/>
    </source>
</evidence>
<feature type="compositionally biased region" description="Polar residues" evidence="1">
    <location>
        <begin position="35"/>
        <end position="46"/>
    </location>
</feature>
<dbReference type="eggNOG" id="ENOG5031XB2">
    <property type="taxonomic scope" value="Bacteria"/>
</dbReference>
<feature type="compositionally biased region" description="Low complexity" evidence="1">
    <location>
        <begin position="504"/>
        <end position="514"/>
    </location>
</feature>